<dbReference type="Pfam" id="PF18013">
    <property type="entry name" value="Phage_lysozyme2"/>
    <property type="match status" value="1"/>
</dbReference>
<evidence type="ECO:0000256" key="1">
    <source>
        <dbReference type="SAM" id="Coils"/>
    </source>
</evidence>
<protein>
    <submittedName>
        <fullName evidence="5">Tape measure protein</fullName>
    </submittedName>
</protein>
<feature type="coiled-coil region" evidence="1">
    <location>
        <begin position="658"/>
        <end position="685"/>
    </location>
</feature>
<sequence length="1265" mass="135681">MANTEKYRFDVDAETGKAVSKLKEITQLMDKIDRMHSKGIDNYNTTNQKDVDKSMRSMSELSKSYQAVKKDLMEIQRNMQNMADSIATPVNATKAQREEIDKLRQAYSRQATDAIRQQQDLRKAYDQTLRKHREMASFTQNYSKQFKSKLDTNDMFNLPTGSENSFKAAREVMQDLASDADRTVTEIDKVKQAIQEANKLDRRSESLSRRAKASNYMSYQQSTSFKGDYRTATQDFVRQREANMDSMTKLGRERTTLSDRVKQLQMKPEATKEDLDKKIQLEESIQAIDKEMETRIQLNRTLEKTTANMERYNKSLMENGGVDVKPERGTMKGMMYERAPAIGLAMTGAVAGVTMGLYNQGAGLNRSMRDDVIAIGQHTGTQGEDWRTNIRDNALDAGLSDKLGFSGQEMLNFQQNYLSNHGFTNMDDLNSAMQNQAVFSRSTGVDAATTQQFFDSAMSTGAVNGTQVKDIQDAFIGAIKQSGMEGREKDQLKALQGLLGSVSNGRSMTNDEVMNVMGLQSVLADTGVRSLQGEQGGQLLSQLNDGLRQGFDDPQTRLLFGAGTKYQGLSGMYDLQKQMEQGIANPDLLNNLFGAAESQANGGDIKAQKAAFSMIVRQKLGTDITTDQIDGLYEARAKGDLTKEGIDKALNGNKETGKKEGKDKLEQYQNSHEAIDNQSDKTTEKQATELYDLGEVVRKTNGAMAGMPPALYASIAALTAFTVALGASSIPMLGGKGVRGLFKGKYKGGGEGGGGKGPKGGGGGGGGVPPIVDAKGNPVQSEKKGWFGRTKDTVGGWFGRGKDTPNAPKPPTEGGFKGFMANVGEKTKGFLGGAKDKAGGFLSATKDKVGGWFSKGTEGASKGGLKGILGKGGKILGKAALPLSLALGAGEILTAEKGKKAEAIGSVGGGILGGMGGGAAAGAALGSVVPGLGTVIGGIGGSIVGGIAGSGIGGWIGSKFNSKPDEVPEEKEKKSKETNAAKGQLDKENTNTKSRTETKRGDNIALEKENLKLFETLLNRTEALLTQARMQNGFMGTMQNGGGMMSADGTMLNGTAGQVSGNDNASQVWNFLAGKGMNPGAIAGILGNLQQESQIDPTAPNGGLAQWLGSRRTDLNNFAKQNGSDVNSLDTQLNFMWKELSSGQFGSLDELNKLNPTEAAKYFENHYEKAGKPMMEKRINYANQWYNQLGGSGGAQLQSNAGTKSTNNGTNNKVSVNSNINVKVSGDEKTSDKVKDSKELKGIASAIQQKIYGALGFHSVETERA</sequence>
<feature type="region of interest" description="Disordered" evidence="2">
    <location>
        <begin position="795"/>
        <end position="814"/>
    </location>
</feature>
<feature type="compositionally biased region" description="Basic and acidic residues" evidence="2">
    <location>
        <begin position="962"/>
        <end position="1001"/>
    </location>
</feature>
<dbReference type="KEGG" id="vg:24608048"/>
<reference evidence="5 6" key="1">
    <citation type="submission" date="2014-07" db="EMBL/GenBank/DDBJ databases">
        <title>Complete Genome of Bacillus megaterium Myophage Moonbeam.</title>
        <authorList>
            <person name="Cadungog J.N."/>
            <person name="Khatemi B.E."/>
            <person name="Hernandez A.C."/>
            <person name="Everett G.F.K."/>
        </authorList>
    </citation>
    <scope>NUCLEOTIDE SEQUENCE [LARGE SCALE GENOMIC DNA]</scope>
</reference>
<evidence type="ECO:0000259" key="4">
    <source>
        <dbReference type="Pfam" id="PF18013"/>
    </source>
</evidence>
<evidence type="ECO:0000256" key="2">
    <source>
        <dbReference type="SAM" id="MobiDB-lite"/>
    </source>
</evidence>
<feature type="coiled-coil region" evidence="1">
    <location>
        <begin position="58"/>
        <end position="85"/>
    </location>
</feature>
<feature type="transmembrane region" description="Helical" evidence="3">
    <location>
        <begin position="710"/>
        <end position="733"/>
    </location>
</feature>
<evidence type="ECO:0000313" key="5">
    <source>
        <dbReference type="EMBL" id="AIW03471.1"/>
    </source>
</evidence>
<dbReference type="Gene3D" id="1.10.530.10">
    <property type="match status" value="1"/>
</dbReference>
<feature type="region of interest" description="Disordered" evidence="2">
    <location>
        <begin position="750"/>
        <end position="786"/>
    </location>
</feature>
<dbReference type="InterPro" id="IPR041219">
    <property type="entry name" value="Phage_lysozyme2"/>
</dbReference>
<gene>
    <name evidence="5" type="ORF">CPT_Moonbeam73</name>
</gene>
<dbReference type="EMBL" id="KM236246">
    <property type="protein sequence ID" value="AIW03471.1"/>
    <property type="molecule type" value="Genomic_DNA"/>
</dbReference>
<feature type="region of interest" description="Disordered" evidence="2">
    <location>
        <begin position="959"/>
        <end position="1001"/>
    </location>
</feature>
<keyword evidence="3" id="KW-1133">Transmembrane helix</keyword>
<evidence type="ECO:0000313" key="6">
    <source>
        <dbReference type="Proteomes" id="UP000030207"/>
    </source>
</evidence>
<keyword evidence="3" id="KW-0812">Transmembrane</keyword>
<keyword evidence="3" id="KW-0472">Membrane</keyword>
<dbReference type="RefSeq" id="YP_009151636.1">
    <property type="nucleotide sequence ID" value="NC_027374.1"/>
</dbReference>
<organism evidence="5 6">
    <name type="scientific">Bacillus phage Moonbeam</name>
    <dbReference type="NCBI Taxonomy" id="1540091"/>
    <lineage>
        <taxon>Viruses</taxon>
        <taxon>Duplodnaviria</taxon>
        <taxon>Heunggongvirae</taxon>
        <taxon>Uroviricota</taxon>
        <taxon>Caudoviricetes</taxon>
        <taxon>Herelleviridae</taxon>
        <taxon>Bastillevirinae</taxon>
        <taxon>Moonbeamvirus</taxon>
        <taxon>Moonbeamvirus moonbeam</taxon>
    </lineage>
</organism>
<dbReference type="Proteomes" id="UP000030207">
    <property type="component" value="Segment"/>
</dbReference>
<keyword evidence="1" id="KW-0175">Coiled coil</keyword>
<feature type="compositionally biased region" description="Gly residues" evidence="2">
    <location>
        <begin position="750"/>
        <end position="768"/>
    </location>
</feature>
<evidence type="ECO:0000256" key="3">
    <source>
        <dbReference type="SAM" id="Phobius"/>
    </source>
</evidence>
<accession>A0A0A0RSI6</accession>
<name>A0A0A0RSI6_9CAUD</name>
<keyword evidence="6" id="KW-1185">Reference proteome</keyword>
<feature type="domain" description="Phage tail lysozyme" evidence="4">
    <location>
        <begin position="1063"/>
        <end position="1189"/>
    </location>
</feature>
<dbReference type="GeneID" id="24608048"/>
<proteinExistence type="predicted"/>
<feature type="region of interest" description="Disordered" evidence="2">
    <location>
        <begin position="1196"/>
        <end position="1215"/>
    </location>
</feature>
<feature type="coiled-coil region" evidence="1">
    <location>
        <begin position="180"/>
        <end position="210"/>
    </location>
</feature>